<dbReference type="Proteomes" id="UP001153461">
    <property type="component" value="Unassembled WGS sequence"/>
</dbReference>
<evidence type="ECO:0000313" key="2">
    <source>
        <dbReference type="EMBL" id="CAG7997698.1"/>
    </source>
</evidence>
<proteinExistence type="predicted"/>
<sequence>MSFGGTGGRDCRTGIVTCLRCEKYVTTVFELFFSQLKSKAPGRFVWRCPGCSKYSYTDSMLKKMRFLGSQSDGDSHGDQMSDGKRPPTEGSCEVGADSEVAIQGISRIALDTAEFERRVDAIRNGLVDYENKVNVSRHCLGGLIRDVQDLYFDNSLGDKGGVSRPARKAIQRIRADFGFNREAQYLVERQMEFLRMLDLVLDDGAHTGALAKDTLKNSLT</sequence>
<comment type="caution">
    <text evidence="2">The sequence shown here is derived from an EMBL/GenBank/DDBJ whole genome shotgun (WGS) entry which is preliminary data.</text>
</comment>
<dbReference type="OrthoDB" id="10449964at2759"/>
<gene>
    <name evidence="2" type="ORF">PNAL_LOCUS1786</name>
</gene>
<accession>A0A9W4HFN5</accession>
<dbReference type="AlphaFoldDB" id="A0A9W4HFN5"/>
<evidence type="ECO:0000256" key="1">
    <source>
        <dbReference type="SAM" id="MobiDB-lite"/>
    </source>
</evidence>
<dbReference type="EMBL" id="CAJVNV010000051">
    <property type="protein sequence ID" value="CAG7997698.1"/>
    <property type="molecule type" value="Genomic_DNA"/>
</dbReference>
<organism evidence="2 3">
    <name type="scientific">Penicillium nalgiovense</name>
    <dbReference type="NCBI Taxonomy" id="60175"/>
    <lineage>
        <taxon>Eukaryota</taxon>
        <taxon>Fungi</taxon>
        <taxon>Dikarya</taxon>
        <taxon>Ascomycota</taxon>
        <taxon>Pezizomycotina</taxon>
        <taxon>Eurotiomycetes</taxon>
        <taxon>Eurotiomycetidae</taxon>
        <taxon>Eurotiales</taxon>
        <taxon>Aspergillaceae</taxon>
        <taxon>Penicillium</taxon>
    </lineage>
</organism>
<evidence type="ECO:0000313" key="3">
    <source>
        <dbReference type="Proteomes" id="UP001153461"/>
    </source>
</evidence>
<protein>
    <submittedName>
        <fullName evidence="2">Uncharacterized protein</fullName>
    </submittedName>
</protein>
<feature type="region of interest" description="Disordered" evidence="1">
    <location>
        <begin position="70"/>
        <end position="93"/>
    </location>
</feature>
<name>A0A9W4HFN5_PENNA</name>
<feature type="compositionally biased region" description="Basic and acidic residues" evidence="1">
    <location>
        <begin position="73"/>
        <end position="87"/>
    </location>
</feature>
<reference evidence="2" key="1">
    <citation type="submission" date="2021-07" db="EMBL/GenBank/DDBJ databases">
        <authorList>
            <person name="Branca A.L. A."/>
        </authorList>
    </citation>
    <scope>NUCLEOTIDE SEQUENCE</scope>
</reference>